<sequence>MQTYSLRLFLSLAAIALFAGALPSQAAETKAPAKAVLSLEAKVFKGDFEAMKKRRMVRIAVPYSRTLFFNDKGVQRGLTAENIQAFERWLNKKYKTGAHPITVYAIPVTRDRMLPAIIDGKADIAAGNLTITAERDARVDFSNPIDLNVDEVVVTGPVAPALSSLDDLAGKEVYVRPASSYHESLKRLNEKFRQAGKPQMVLRLMPDALEDEDLMDMANAGMIGIIVVDDWKADLWAGMLTGLKVHDTLKLNEGGRVGWAFRQNSPQLAAIVNEFLADQRKIMGSVTQRMAAFQKRQKGLKNATVEADWQRFEQSVALFKVYGERYQFDYLMMTAQGFQESGLNQNAKSHVGAIGIMQIMPATGKELGVGDITQAEANVHGGIKYMRKLLDTYFADADFDDTNRTLFAFAAYNAGPGRIARLRKEAEKEGLNPDKWFNNVELIAAKRVGQETVGYVRNIYKYYTAYKLQLETLEARRSALKETSPAPAAK</sequence>
<dbReference type="AlphaFoldDB" id="A0A9D7PRG0"/>
<dbReference type="InterPro" id="IPR008258">
    <property type="entry name" value="Transglycosylase_SLT_dom_1"/>
</dbReference>
<dbReference type="SMART" id="SM00062">
    <property type="entry name" value="PBPb"/>
    <property type="match status" value="1"/>
</dbReference>
<comment type="subcellular location">
    <subcellularLocation>
        <location evidence="1">Cell outer membrane</location>
        <topology evidence="1">Peripheral membrane protein</topology>
    </subcellularLocation>
</comment>
<proteinExistence type="inferred from homology"/>
<dbReference type="InterPro" id="IPR001638">
    <property type="entry name" value="Solute-binding_3/MltF_N"/>
</dbReference>
<comment type="caution">
    <text evidence="6">The sequence shown here is derived from an EMBL/GenBank/DDBJ whole genome shotgun (WGS) entry which is preliminary data.</text>
</comment>
<dbReference type="PANTHER" id="PTHR37423">
    <property type="entry name" value="SOLUBLE LYTIC MUREIN TRANSGLYCOSYLASE-RELATED"/>
    <property type="match status" value="1"/>
</dbReference>
<keyword evidence="3" id="KW-0472">Membrane</keyword>
<comment type="similarity">
    <text evidence="2">Belongs to the transglycosylase Slt family.</text>
</comment>
<name>A0A9D7PRG0_9PROT</name>
<feature type="chain" id="PRO_5039074509" evidence="4">
    <location>
        <begin position="27"/>
        <end position="490"/>
    </location>
</feature>
<protein>
    <submittedName>
        <fullName evidence="6">Lytic transglycosylase F</fullName>
    </submittedName>
</protein>
<dbReference type="CDD" id="cd13403">
    <property type="entry name" value="MLTF-like"/>
    <property type="match status" value="1"/>
</dbReference>
<organism evidence="6 7">
    <name type="scientific">Candidatus Proximibacter danicus</name>
    <dbReference type="NCBI Taxonomy" id="2954365"/>
    <lineage>
        <taxon>Bacteria</taxon>
        <taxon>Pseudomonadati</taxon>
        <taxon>Pseudomonadota</taxon>
        <taxon>Betaproteobacteria</taxon>
        <taxon>Candidatus Proximibacter</taxon>
    </lineage>
</organism>
<dbReference type="SUPFAM" id="SSF53850">
    <property type="entry name" value="Periplasmic binding protein-like II"/>
    <property type="match status" value="1"/>
</dbReference>
<dbReference type="Gene3D" id="1.10.530.10">
    <property type="match status" value="1"/>
</dbReference>
<dbReference type="SUPFAM" id="SSF53955">
    <property type="entry name" value="Lysozyme-like"/>
    <property type="match status" value="1"/>
</dbReference>
<keyword evidence="4" id="KW-0732">Signal</keyword>
<dbReference type="Pfam" id="PF01464">
    <property type="entry name" value="SLT"/>
    <property type="match status" value="1"/>
</dbReference>
<dbReference type="EMBL" id="JADJUC010000006">
    <property type="protein sequence ID" value="MBK8524083.1"/>
    <property type="molecule type" value="Genomic_DNA"/>
</dbReference>
<evidence type="ECO:0000256" key="4">
    <source>
        <dbReference type="SAM" id="SignalP"/>
    </source>
</evidence>
<gene>
    <name evidence="6" type="ORF">IPL58_08090</name>
</gene>
<dbReference type="Proteomes" id="UP000886689">
    <property type="component" value="Unassembled WGS sequence"/>
</dbReference>
<evidence type="ECO:0000259" key="5">
    <source>
        <dbReference type="SMART" id="SM00062"/>
    </source>
</evidence>
<feature type="domain" description="Solute-binding protein family 3/N-terminal" evidence="5">
    <location>
        <begin position="56"/>
        <end position="286"/>
    </location>
</feature>
<dbReference type="PANTHER" id="PTHR37423:SF2">
    <property type="entry name" value="MEMBRANE-BOUND LYTIC MUREIN TRANSGLYCOSYLASE C"/>
    <property type="match status" value="1"/>
</dbReference>
<evidence type="ECO:0000256" key="3">
    <source>
        <dbReference type="ARBA" id="ARBA00023237"/>
    </source>
</evidence>
<reference evidence="6" key="1">
    <citation type="submission" date="2020-10" db="EMBL/GenBank/DDBJ databases">
        <title>Connecting structure to function with the recovery of over 1000 high-quality activated sludge metagenome-assembled genomes encoding full-length rRNA genes using long-read sequencing.</title>
        <authorList>
            <person name="Singleton C.M."/>
            <person name="Petriglieri F."/>
            <person name="Kristensen J.M."/>
            <person name="Kirkegaard R.H."/>
            <person name="Michaelsen T.Y."/>
            <person name="Andersen M.H."/>
            <person name="Karst S.M."/>
            <person name="Dueholm M.S."/>
            <person name="Nielsen P.H."/>
            <person name="Albertsen M."/>
        </authorList>
    </citation>
    <scope>NUCLEOTIDE SEQUENCE</scope>
    <source>
        <strain evidence="6">Hirt_18-Q3-R61-65_BATAC.395</strain>
    </source>
</reference>
<evidence type="ECO:0000256" key="1">
    <source>
        <dbReference type="ARBA" id="ARBA00004339"/>
    </source>
</evidence>
<dbReference type="Pfam" id="PF00497">
    <property type="entry name" value="SBP_bac_3"/>
    <property type="match status" value="1"/>
</dbReference>
<dbReference type="CDD" id="cd01009">
    <property type="entry name" value="PBP2_YfhD_N"/>
    <property type="match status" value="1"/>
</dbReference>
<evidence type="ECO:0000313" key="6">
    <source>
        <dbReference type="EMBL" id="MBK8524083.1"/>
    </source>
</evidence>
<dbReference type="InterPro" id="IPR023346">
    <property type="entry name" value="Lysozyme-like_dom_sf"/>
</dbReference>
<keyword evidence="3" id="KW-0998">Cell outer membrane</keyword>
<evidence type="ECO:0000313" key="7">
    <source>
        <dbReference type="Proteomes" id="UP000886689"/>
    </source>
</evidence>
<evidence type="ECO:0000256" key="2">
    <source>
        <dbReference type="ARBA" id="ARBA00007734"/>
    </source>
</evidence>
<dbReference type="Gene3D" id="3.40.190.10">
    <property type="entry name" value="Periplasmic binding protein-like II"/>
    <property type="match status" value="2"/>
</dbReference>
<feature type="signal peptide" evidence="4">
    <location>
        <begin position="1"/>
        <end position="26"/>
    </location>
</feature>
<dbReference type="GO" id="GO:0009279">
    <property type="term" value="C:cell outer membrane"/>
    <property type="evidence" value="ECO:0007669"/>
    <property type="project" value="UniProtKB-SubCell"/>
</dbReference>
<accession>A0A9D7PRG0</accession>